<gene>
    <name evidence="2" type="ORF">JAV76_11070</name>
</gene>
<accession>A0A934ICR0</accession>
<protein>
    <submittedName>
        <fullName evidence="2">M23 family metallopeptidase</fullName>
    </submittedName>
</protein>
<dbReference type="EMBL" id="JAEINH010000008">
    <property type="protein sequence ID" value="MBI9115553.1"/>
    <property type="molecule type" value="Genomic_DNA"/>
</dbReference>
<proteinExistence type="predicted"/>
<name>A0A934ICR0_9MICO</name>
<dbReference type="Gene3D" id="2.70.70.10">
    <property type="entry name" value="Glucose Permease (Domain IIA)"/>
    <property type="match status" value="1"/>
</dbReference>
<evidence type="ECO:0000313" key="3">
    <source>
        <dbReference type="Proteomes" id="UP000602087"/>
    </source>
</evidence>
<dbReference type="Pfam" id="PF01551">
    <property type="entry name" value="Peptidase_M23"/>
    <property type="match status" value="1"/>
</dbReference>
<reference evidence="2" key="1">
    <citation type="submission" date="2020-12" db="EMBL/GenBank/DDBJ databases">
        <title>Sanguibacter suaedae sp. nov., isolated from Suaeda aralocaspica.</title>
        <authorList>
            <person name="Ma Q."/>
        </authorList>
    </citation>
    <scope>NUCLEOTIDE SEQUENCE</scope>
    <source>
        <strain evidence="2">YZGR15</strain>
    </source>
</reference>
<organism evidence="2 3">
    <name type="scientific">Sanguibacter suaedae</name>
    <dbReference type="NCBI Taxonomy" id="2795737"/>
    <lineage>
        <taxon>Bacteria</taxon>
        <taxon>Bacillati</taxon>
        <taxon>Actinomycetota</taxon>
        <taxon>Actinomycetes</taxon>
        <taxon>Micrococcales</taxon>
        <taxon>Sanguibacteraceae</taxon>
        <taxon>Sanguibacter</taxon>
    </lineage>
</organism>
<dbReference type="InterPro" id="IPR016047">
    <property type="entry name" value="M23ase_b-sheet_dom"/>
</dbReference>
<dbReference type="Proteomes" id="UP000602087">
    <property type="component" value="Unassembled WGS sequence"/>
</dbReference>
<keyword evidence="3" id="KW-1185">Reference proteome</keyword>
<sequence>MSDLRASGLLVAPFEAPAERWSPGHRGVDLAHPSGADVLAPQDGVVSYVGFVVDRPLLVITHPDGLRSTLEPVETRLTPGSTVVQGDVVGTTSPGIAHCPPRTCVHWGVRRGDEYVDPLTLLGLVEPVVLLPDR</sequence>
<dbReference type="CDD" id="cd12797">
    <property type="entry name" value="M23_peptidase"/>
    <property type="match status" value="1"/>
</dbReference>
<dbReference type="SUPFAM" id="SSF51261">
    <property type="entry name" value="Duplicated hybrid motif"/>
    <property type="match status" value="1"/>
</dbReference>
<dbReference type="InterPro" id="IPR011055">
    <property type="entry name" value="Dup_hybrid_motif"/>
</dbReference>
<comment type="caution">
    <text evidence="2">The sequence shown here is derived from an EMBL/GenBank/DDBJ whole genome shotgun (WGS) entry which is preliminary data.</text>
</comment>
<feature type="domain" description="M23ase beta-sheet core" evidence="1">
    <location>
        <begin position="24"/>
        <end position="118"/>
    </location>
</feature>
<evidence type="ECO:0000313" key="2">
    <source>
        <dbReference type="EMBL" id="MBI9115553.1"/>
    </source>
</evidence>
<dbReference type="AlphaFoldDB" id="A0A934ICR0"/>
<evidence type="ECO:0000259" key="1">
    <source>
        <dbReference type="Pfam" id="PF01551"/>
    </source>
</evidence>